<proteinExistence type="predicted"/>
<dbReference type="OrthoDB" id="2405184at2759"/>
<accession>A0A8H4A192</accession>
<comment type="caution">
    <text evidence="2">The sequence shown here is derived from an EMBL/GenBank/DDBJ whole genome shotgun (WGS) entry which is preliminary data.</text>
</comment>
<feature type="region of interest" description="Disordered" evidence="1">
    <location>
        <begin position="1"/>
        <end position="22"/>
    </location>
</feature>
<keyword evidence="3" id="KW-1185">Reference proteome</keyword>
<evidence type="ECO:0000313" key="2">
    <source>
        <dbReference type="EMBL" id="KAF0381419.1"/>
    </source>
</evidence>
<evidence type="ECO:0000256" key="1">
    <source>
        <dbReference type="SAM" id="MobiDB-lite"/>
    </source>
</evidence>
<organism evidence="2 3">
    <name type="scientific">Gigaspora margarita</name>
    <dbReference type="NCBI Taxonomy" id="4874"/>
    <lineage>
        <taxon>Eukaryota</taxon>
        <taxon>Fungi</taxon>
        <taxon>Fungi incertae sedis</taxon>
        <taxon>Mucoromycota</taxon>
        <taxon>Glomeromycotina</taxon>
        <taxon>Glomeromycetes</taxon>
        <taxon>Diversisporales</taxon>
        <taxon>Gigasporaceae</taxon>
        <taxon>Gigaspora</taxon>
    </lineage>
</organism>
<dbReference type="Proteomes" id="UP000439903">
    <property type="component" value="Unassembled WGS sequence"/>
</dbReference>
<reference evidence="2 3" key="1">
    <citation type="journal article" date="2019" name="Environ. Microbiol.">
        <title>At the nexus of three kingdoms: the genome of the mycorrhizal fungus Gigaspora margarita provides insights into plant, endobacterial and fungal interactions.</title>
        <authorList>
            <person name="Venice F."/>
            <person name="Ghignone S."/>
            <person name="Salvioli di Fossalunga A."/>
            <person name="Amselem J."/>
            <person name="Novero M."/>
            <person name="Xianan X."/>
            <person name="Sedzielewska Toro K."/>
            <person name="Morin E."/>
            <person name="Lipzen A."/>
            <person name="Grigoriev I.V."/>
            <person name="Henrissat B."/>
            <person name="Martin F.M."/>
            <person name="Bonfante P."/>
        </authorList>
    </citation>
    <scope>NUCLEOTIDE SEQUENCE [LARGE SCALE GENOMIC DNA]</scope>
    <source>
        <strain evidence="2 3">BEG34</strain>
    </source>
</reference>
<sequence length="92" mass="10812">MESQTSNKENYDPVRKIFSNNGEDGYLRQRVVKNTLKPSRKHGRDPLSEICTNILDETLEIETETVQPITVQQVRTRKKKTTRKKRSLLKLR</sequence>
<dbReference type="AlphaFoldDB" id="A0A8H4A192"/>
<gene>
    <name evidence="2" type="ORF">F8M41_012106</name>
</gene>
<dbReference type="EMBL" id="WTPW01002468">
    <property type="protein sequence ID" value="KAF0381419.1"/>
    <property type="molecule type" value="Genomic_DNA"/>
</dbReference>
<protein>
    <submittedName>
        <fullName evidence="2">Uncharacterized protein</fullName>
    </submittedName>
</protein>
<name>A0A8H4A192_GIGMA</name>
<evidence type="ECO:0000313" key="3">
    <source>
        <dbReference type="Proteomes" id="UP000439903"/>
    </source>
</evidence>